<keyword evidence="1" id="KW-0687">Ribonucleoprotein</keyword>
<keyword evidence="1" id="KW-0496">Mitochondrion</keyword>
<dbReference type="GO" id="GO:0005840">
    <property type="term" value="C:ribosome"/>
    <property type="evidence" value="ECO:0007669"/>
    <property type="project" value="UniProtKB-KW"/>
</dbReference>
<protein>
    <submittedName>
        <fullName evidence="1">Ribosomal protein L31</fullName>
    </submittedName>
</protein>
<dbReference type="AlphaFoldDB" id="A0A5J6CE71"/>
<gene>
    <name evidence="1" type="primary">rpl31</name>
    <name evidence="1" type="ORF">Esilmt61</name>
</gene>
<sequence>MQSCVKSKLFGSTLSDGSFRFLQLPSYQLQRSLNYNKIDNLNHPVWTGKRPKEQTEISLFIGRLNKNVQ</sequence>
<geneLocation type="mitochondrion" evidence="1"/>
<organism evidence="1">
    <name type="scientific">Ectocarpus siliculosus</name>
    <name type="common">Brown alga</name>
    <name type="synonym">Conferva siliculosa</name>
    <dbReference type="NCBI Taxonomy" id="2880"/>
    <lineage>
        <taxon>Eukaryota</taxon>
        <taxon>Sar</taxon>
        <taxon>Stramenopiles</taxon>
        <taxon>Ochrophyta</taxon>
        <taxon>PX clade</taxon>
        <taxon>Phaeophyceae</taxon>
        <taxon>Ectocarpales</taxon>
        <taxon>Ectocarpaceae</taxon>
        <taxon>Ectocarpus</taxon>
    </lineage>
</organism>
<accession>A0A5J6CE71</accession>
<proteinExistence type="predicted"/>
<evidence type="ECO:0000313" key="1">
    <source>
        <dbReference type="EMBL" id="QEQ13338.1"/>
    </source>
</evidence>
<keyword evidence="1" id="KW-0689">Ribosomal protein</keyword>
<name>A0A5J6CE71_ECTSI</name>
<reference evidence="1" key="1">
    <citation type="journal article" date="2019" name="Mol. Biol. Evol.">
        <title>Unusual Patterns of Mitochondrial Inheritance in the Brown Alga Ectocarpus.</title>
        <authorList>
            <person name="Mignerot L."/>
            <person name="Nagasato C."/>
            <person name="Peters A.F."/>
            <person name="Perrineau M.M."/>
            <person name="Scornet D."/>
            <person name="Pontheaux F."/>
            <person name="Djema W."/>
            <person name="Badis Y."/>
            <person name="Motomura T."/>
            <person name="Coelho S.M."/>
            <person name="Cock J.M."/>
        </authorList>
    </citation>
    <scope>NUCLEOTIDE SEQUENCE</scope>
</reference>
<dbReference type="EMBL" id="MK045263">
    <property type="protein sequence ID" value="QEQ13338.1"/>
    <property type="molecule type" value="Genomic_DNA"/>
</dbReference>